<dbReference type="Proteomes" id="UP000054007">
    <property type="component" value="Unassembled WGS sequence"/>
</dbReference>
<feature type="chain" id="PRO_5002316600" description="Hydrophobin" evidence="1">
    <location>
        <begin position="22"/>
        <end position="98"/>
    </location>
</feature>
<protein>
    <recommendedName>
        <fullName evidence="4">Hydrophobin</fullName>
    </recommendedName>
</protein>
<dbReference type="OrthoDB" id="4932133at2759"/>
<evidence type="ECO:0000313" key="3">
    <source>
        <dbReference type="Proteomes" id="UP000054007"/>
    </source>
</evidence>
<reference evidence="2 3" key="1">
    <citation type="journal article" date="2015" name="Fungal Genet. Biol.">
        <title>Evolution of novel wood decay mechanisms in Agaricales revealed by the genome sequences of Fistulina hepatica and Cylindrobasidium torrendii.</title>
        <authorList>
            <person name="Floudas D."/>
            <person name="Held B.W."/>
            <person name="Riley R."/>
            <person name="Nagy L.G."/>
            <person name="Koehler G."/>
            <person name="Ransdell A.S."/>
            <person name="Younus H."/>
            <person name="Chow J."/>
            <person name="Chiniquy J."/>
            <person name="Lipzen A."/>
            <person name="Tritt A."/>
            <person name="Sun H."/>
            <person name="Haridas S."/>
            <person name="LaButti K."/>
            <person name="Ohm R.A."/>
            <person name="Kues U."/>
            <person name="Blanchette R.A."/>
            <person name="Grigoriev I.V."/>
            <person name="Minto R.E."/>
            <person name="Hibbett D.S."/>
        </authorList>
    </citation>
    <scope>NUCLEOTIDE SEQUENCE [LARGE SCALE GENOMIC DNA]</scope>
    <source>
        <strain evidence="2 3">FP15055 ss-10</strain>
    </source>
</reference>
<name>A0A0D7AVW4_9AGAR</name>
<keyword evidence="1" id="KW-0732">Signal</keyword>
<dbReference type="AlphaFoldDB" id="A0A0D7AVW4"/>
<dbReference type="InterPro" id="IPR045992">
    <property type="entry name" value="DUF5948"/>
</dbReference>
<evidence type="ECO:0000256" key="1">
    <source>
        <dbReference type="SAM" id="SignalP"/>
    </source>
</evidence>
<sequence>MMNNMLFAATAVLALVGSALAGGPEVCVSKGPASCVDHQVTKDCCAAVDQNARFDEVFNQCVPWTANGINTGDMVTCCESRGCGSRAEGLGADHTVCS</sequence>
<evidence type="ECO:0000313" key="2">
    <source>
        <dbReference type="EMBL" id="KIY62337.1"/>
    </source>
</evidence>
<organism evidence="2 3">
    <name type="scientific">Cylindrobasidium torrendii FP15055 ss-10</name>
    <dbReference type="NCBI Taxonomy" id="1314674"/>
    <lineage>
        <taxon>Eukaryota</taxon>
        <taxon>Fungi</taxon>
        <taxon>Dikarya</taxon>
        <taxon>Basidiomycota</taxon>
        <taxon>Agaricomycotina</taxon>
        <taxon>Agaricomycetes</taxon>
        <taxon>Agaricomycetidae</taxon>
        <taxon>Agaricales</taxon>
        <taxon>Marasmiineae</taxon>
        <taxon>Physalacriaceae</taxon>
        <taxon>Cylindrobasidium</taxon>
    </lineage>
</organism>
<accession>A0A0D7AVW4</accession>
<keyword evidence="3" id="KW-1185">Reference proteome</keyword>
<dbReference type="Pfam" id="PF19373">
    <property type="entry name" value="DUF5948"/>
    <property type="match status" value="1"/>
</dbReference>
<feature type="signal peptide" evidence="1">
    <location>
        <begin position="1"/>
        <end position="21"/>
    </location>
</feature>
<dbReference type="EMBL" id="KN880795">
    <property type="protein sequence ID" value="KIY62337.1"/>
    <property type="molecule type" value="Genomic_DNA"/>
</dbReference>
<proteinExistence type="predicted"/>
<gene>
    <name evidence="2" type="ORF">CYLTODRAFT_459080</name>
</gene>
<evidence type="ECO:0008006" key="4">
    <source>
        <dbReference type="Google" id="ProtNLM"/>
    </source>
</evidence>